<dbReference type="PANTHER" id="PTHR33223:SF10">
    <property type="entry name" value="AMINOTRANSFERASE-LIKE PLANT MOBILE DOMAIN-CONTAINING PROTEIN"/>
    <property type="match status" value="1"/>
</dbReference>
<feature type="region of interest" description="Disordered" evidence="1">
    <location>
        <begin position="109"/>
        <end position="154"/>
    </location>
</feature>
<comment type="caution">
    <text evidence="2">The sequence shown here is derived from an EMBL/GenBank/DDBJ whole genome shotgun (WGS) entry which is preliminary data.</text>
</comment>
<reference evidence="2 3" key="1">
    <citation type="journal article" date="2021" name="Comput. Struct. Biotechnol. J.">
        <title>De novo genome assembly of the potent medicinal plant Rehmannia glutinosa using nanopore technology.</title>
        <authorList>
            <person name="Ma L."/>
            <person name="Dong C."/>
            <person name="Song C."/>
            <person name="Wang X."/>
            <person name="Zheng X."/>
            <person name="Niu Y."/>
            <person name="Chen S."/>
            <person name="Feng W."/>
        </authorList>
    </citation>
    <scope>NUCLEOTIDE SEQUENCE [LARGE SCALE GENOMIC DNA]</scope>
    <source>
        <strain evidence="2">DH-2019</strain>
    </source>
</reference>
<evidence type="ECO:0008006" key="4">
    <source>
        <dbReference type="Google" id="ProtNLM"/>
    </source>
</evidence>
<sequence length="224" mass="26383">MKLSWFNQLLVGSIDEMGKLTNSFMHQFSINRMCPKSIAHLFQIKQQEEEHMRSYKKYFVEAANDVANVQHETLSGILKQNLRQGRFKESIAGKPPVSLEMLLDRTEKHIRVEESTKPDGGQKRNIREEEKSSPKINNKKDSSRREVKRKHTQLNAPLVKVMYTAQRQGIIELPKRMRDNPRRAQSNEYCRFHQDKGTLWKAISIEKEIERLIRKGHRRTMSIE</sequence>
<accession>A0ABR0VVE3</accession>
<feature type="compositionally biased region" description="Basic and acidic residues" evidence="1">
    <location>
        <begin position="109"/>
        <end position="145"/>
    </location>
</feature>
<organism evidence="2 3">
    <name type="scientific">Rehmannia glutinosa</name>
    <name type="common">Chinese foxglove</name>
    <dbReference type="NCBI Taxonomy" id="99300"/>
    <lineage>
        <taxon>Eukaryota</taxon>
        <taxon>Viridiplantae</taxon>
        <taxon>Streptophyta</taxon>
        <taxon>Embryophyta</taxon>
        <taxon>Tracheophyta</taxon>
        <taxon>Spermatophyta</taxon>
        <taxon>Magnoliopsida</taxon>
        <taxon>eudicotyledons</taxon>
        <taxon>Gunneridae</taxon>
        <taxon>Pentapetalae</taxon>
        <taxon>asterids</taxon>
        <taxon>lamiids</taxon>
        <taxon>Lamiales</taxon>
        <taxon>Orobanchaceae</taxon>
        <taxon>Rehmannieae</taxon>
        <taxon>Rehmannia</taxon>
    </lineage>
</organism>
<dbReference type="PANTHER" id="PTHR33223">
    <property type="entry name" value="CCHC-TYPE DOMAIN-CONTAINING PROTEIN"/>
    <property type="match status" value="1"/>
</dbReference>
<evidence type="ECO:0000313" key="2">
    <source>
        <dbReference type="EMBL" id="KAK6139265.1"/>
    </source>
</evidence>
<evidence type="ECO:0000313" key="3">
    <source>
        <dbReference type="Proteomes" id="UP001318860"/>
    </source>
</evidence>
<dbReference type="Proteomes" id="UP001318860">
    <property type="component" value="Unassembled WGS sequence"/>
</dbReference>
<protein>
    <recommendedName>
        <fullName evidence="4">Retrotransposon gag domain-containing protein</fullName>
    </recommendedName>
</protein>
<gene>
    <name evidence="2" type="ORF">DH2020_026989</name>
</gene>
<evidence type="ECO:0000256" key="1">
    <source>
        <dbReference type="SAM" id="MobiDB-lite"/>
    </source>
</evidence>
<proteinExistence type="predicted"/>
<dbReference type="EMBL" id="JABTTQ020000458">
    <property type="protein sequence ID" value="KAK6139265.1"/>
    <property type="molecule type" value="Genomic_DNA"/>
</dbReference>
<name>A0ABR0VVE3_REHGL</name>
<keyword evidence="3" id="KW-1185">Reference proteome</keyword>